<dbReference type="InterPro" id="IPR050638">
    <property type="entry name" value="AA-Vitamin_Transporters"/>
</dbReference>
<evidence type="ECO:0000256" key="5">
    <source>
        <dbReference type="ARBA" id="ARBA00023136"/>
    </source>
</evidence>
<dbReference type="PANTHER" id="PTHR32322:SF2">
    <property type="entry name" value="EAMA DOMAIN-CONTAINING PROTEIN"/>
    <property type="match status" value="1"/>
</dbReference>
<keyword evidence="4 6" id="KW-1133">Transmembrane helix</keyword>
<dbReference type="InterPro" id="IPR037185">
    <property type="entry name" value="EmrE-like"/>
</dbReference>
<dbReference type="RefSeq" id="WP_284154665.1">
    <property type="nucleotide sequence ID" value="NZ_AP025516.1"/>
</dbReference>
<dbReference type="PANTHER" id="PTHR32322">
    <property type="entry name" value="INNER MEMBRANE TRANSPORTER"/>
    <property type="match status" value="1"/>
</dbReference>
<feature type="transmembrane region" description="Helical" evidence="6">
    <location>
        <begin position="176"/>
        <end position="199"/>
    </location>
</feature>
<name>A0ABM7WEL0_9BACT</name>
<evidence type="ECO:0000256" key="2">
    <source>
        <dbReference type="ARBA" id="ARBA00007362"/>
    </source>
</evidence>
<feature type="transmembrane region" description="Helical" evidence="6">
    <location>
        <begin position="205"/>
        <end position="229"/>
    </location>
</feature>
<reference evidence="8 9" key="1">
    <citation type="submission" date="2022-01" db="EMBL/GenBank/DDBJ databases">
        <title>Desulfofustis limnae sp. nov., a novel mesophilic sulfate-reducing bacterium isolated from marsh soil.</title>
        <authorList>
            <person name="Watanabe M."/>
            <person name="Takahashi A."/>
            <person name="Kojima H."/>
            <person name="Fukui M."/>
        </authorList>
    </citation>
    <scope>NUCLEOTIDE SEQUENCE [LARGE SCALE GENOMIC DNA]</scope>
    <source>
        <strain evidence="8 9">PPLL</strain>
    </source>
</reference>
<evidence type="ECO:0000313" key="9">
    <source>
        <dbReference type="Proteomes" id="UP000830055"/>
    </source>
</evidence>
<proteinExistence type="inferred from homology"/>
<protein>
    <submittedName>
        <fullName evidence="8">Multidrug DMT transporter</fullName>
    </submittedName>
</protein>
<feature type="transmembrane region" description="Helical" evidence="6">
    <location>
        <begin position="113"/>
        <end position="130"/>
    </location>
</feature>
<feature type="transmembrane region" description="Helical" evidence="6">
    <location>
        <begin position="241"/>
        <end position="258"/>
    </location>
</feature>
<gene>
    <name evidence="8" type="ORF">DPPLL_37740</name>
</gene>
<feature type="domain" description="EamA" evidence="7">
    <location>
        <begin position="143"/>
        <end position="277"/>
    </location>
</feature>
<dbReference type="Pfam" id="PF00892">
    <property type="entry name" value="EamA"/>
    <property type="match status" value="2"/>
</dbReference>
<evidence type="ECO:0000259" key="7">
    <source>
        <dbReference type="Pfam" id="PF00892"/>
    </source>
</evidence>
<keyword evidence="3 6" id="KW-0812">Transmembrane</keyword>
<accession>A0ABM7WEL0</accession>
<sequence>MLLCATLVSTSFTVGQAIAADLDPAALTLLRFLLAVVLLLPVIAIRHSLRISFVSFFRYSLISGSLVAFFYCMFLGLRTTTALHTSVLFTLVPGLSACYAAVIVRERLGINRLLALGIGLIGAVWVIFRGDLQLLLSLSWNEGDGIFFVGCLAMGWYTPLIRWLHRGEPMEVMTFWILVSGCLWLLPLGSVALLGLAWATVPVATWGWIAYLALFTTVVTFYLTQYGVAHIGPTRAMSYSYLYPALVLIVEVVIGRGWPPLRVLPGVVIVLAAMLVLQMEAVDRKA</sequence>
<comment type="similarity">
    <text evidence="2">Belongs to the EamA transporter family.</text>
</comment>
<feature type="domain" description="EamA" evidence="7">
    <location>
        <begin position="1"/>
        <end position="127"/>
    </location>
</feature>
<evidence type="ECO:0000256" key="1">
    <source>
        <dbReference type="ARBA" id="ARBA00004141"/>
    </source>
</evidence>
<evidence type="ECO:0000256" key="6">
    <source>
        <dbReference type="SAM" id="Phobius"/>
    </source>
</evidence>
<dbReference type="EMBL" id="AP025516">
    <property type="protein sequence ID" value="BDD89409.1"/>
    <property type="molecule type" value="Genomic_DNA"/>
</dbReference>
<evidence type="ECO:0000313" key="8">
    <source>
        <dbReference type="EMBL" id="BDD89409.1"/>
    </source>
</evidence>
<dbReference type="InterPro" id="IPR000620">
    <property type="entry name" value="EamA_dom"/>
</dbReference>
<comment type="subcellular location">
    <subcellularLocation>
        <location evidence="1">Membrane</location>
        <topology evidence="1">Multi-pass membrane protein</topology>
    </subcellularLocation>
</comment>
<keyword evidence="9" id="KW-1185">Reference proteome</keyword>
<feature type="transmembrane region" description="Helical" evidence="6">
    <location>
        <begin position="264"/>
        <end position="282"/>
    </location>
</feature>
<organism evidence="8 9">
    <name type="scientific">Desulfofustis limnaeus</name>
    <dbReference type="NCBI Taxonomy" id="2740163"/>
    <lineage>
        <taxon>Bacteria</taxon>
        <taxon>Pseudomonadati</taxon>
        <taxon>Thermodesulfobacteriota</taxon>
        <taxon>Desulfobulbia</taxon>
        <taxon>Desulfobulbales</taxon>
        <taxon>Desulfocapsaceae</taxon>
        <taxon>Desulfofustis</taxon>
    </lineage>
</organism>
<evidence type="ECO:0000256" key="4">
    <source>
        <dbReference type="ARBA" id="ARBA00022989"/>
    </source>
</evidence>
<dbReference type="Proteomes" id="UP000830055">
    <property type="component" value="Chromosome"/>
</dbReference>
<dbReference type="SUPFAM" id="SSF103481">
    <property type="entry name" value="Multidrug resistance efflux transporter EmrE"/>
    <property type="match status" value="2"/>
</dbReference>
<feature type="transmembrane region" description="Helical" evidence="6">
    <location>
        <begin position="145"/>
        <end position="164"/>
    </location>
</feature>
<feature type="transmembrane region" description="Helical" evidence="6">
    <location>
        <begin position="29"/>
        <end position="49"/>
    </location>
</feature>
<feature type="transmembrane region" description="Helical" evidence="6">
    <location>
        <begin position="83"/>
        <end position="104"/>
    </location>
</feature>
<feature type="transmembrane region" description="Helical" evidence="6">
    <location>
        <begin position="56"/>
        <end position="77"/>
    </location>
</feature>
<evidence type="ECO:0000256" key="3">
    <source>
        <dbReference type="ARBA" id="ARBA00022692"/>
    </source>
</evidence>
<keyword evidence="5 6" id="KW-0472">Membrane</keyword>